<accession>A0ABS0L3D3</accession>
<comment type="caution">
    <text evidence="3">The sequence shown here is derived from an EMBL/GenBank/DDBJ whole genome shotgun (WGS) entry which is preliminary data.</text>
</comment>
<dbReference type="EMBL" id="JADWYK010000008">
    <property type="protein sequence ID" value="MBG8554634.1"/>
    <property type="molecule type" value="Genomic_DNA"/>
</dbReference>
<evidence type="ECO:0000256" key="2">
    <source>
        <dbReference type="SAM" id="SignalP"/>
    </source>
</evidence>
<evidence type="ECO:0000256" key="1">
    <source>
        <dbReference type="SAM" id="MobiDB-lite"/>
    </source>
</evidence>
<feature type="region of interest" description="Disordered" evidence="1">
    <location>
        <begin position="26"/>
        <end position="79"/>
    </location>
</feature>
<feature type="signal peptide" evidence="2">
    <location>
        <begin position="1"/>
        <end position="23"/>
    </location>
</feature>
<feature type="chain" id="PRO_5047014145" description="Outer membrane protein beta-barrel domain-containing protein" evidence="2">
    <location>
        <begin position="24"/>
        <end position="249"/>
    </location>
</feature>
<gene>
    <name evidence="3" type="ORF">I5L79_13835</name>
</gene>
<organism evidence="3 4">
    <name type="scientific">Hymenobacter guriensis</name>
    <dbReference type="NCBI Taxonomy" id="2793065"/>
    <lineage>
        <taxon>Bacteria</taxon>
        <taxon>Pseudomonadati</taxon>
        <taxon>Bacteroidota</taxon>
        <taxon>Cytophagia</taxon>
        <taxon>Cytophagales</taxon>
        <taxon>Hymenobacteraceae</taxon>
        <taxon>Hymenobacter</taxon>
    </lineage>
</organism>
<evidence type="ECO:0000313" key="3">
    <source>
        <dbReference type="EMBL" id="MBG8554634.1"/>
    </source>
</evidence>
<reference evidence="3 4" key="1">
    <citation type="submission" date="2020-11" db="EMBL/GenBank/DDBJ databases">
        <title>Hymenobacter sp.</title>
        <authorList>
            <person name="Kim M.K."/>
        </authorList>
    </citation>
    <scope>NUCLEOTIDE SEQUENCE [LARGE SCALE GENOMIC DNA]</scope>
    <source>
        <strain evidence="3 4">BT594</strain>
    </source>
</reference>
<keyword evidence="2" id="KW-0732">Signal</keyword>
<sequence length="249" mass="27252">MKQLLLLLSLGGASLWLAPAVRAQTTDSTQTAKPELNTAPPAPARQPATPAPVYTPAEPTPRSAEDIPAPQPGTRPEAQAPQVARKFFLYSNFGLGYSNSGGFGSQFNFSLSPAIGYRVSDRFAIGPGVSYAYNNYGLERGYVQQGFPKNISTNSYGVKVFAQYRVIDQFFAHGEYEVTFAETTPETIYLGGPYTEKHTVSTPLLGAGYRQQFGDRAAGDILLLYNFNDGLYKVYGQPVIRFCFLFDLK</sequence>
<protein>
    <recommendedName>
        <fullName evidence="5">Outer membrane protein beta-barrel domain-containing protein</fullName>
    </recommendedName>
</protein>
<name>A0ABS0L3D3_9BACT</name>
<proteinExistence type="predicted"/>
<dbReference type="Proteomes" id="UP000601099">
    <property type="component" value="Unassembled WGS sequence"/>
</dbReference>
<dbReference type="RefSeq" id="WP_196955658.1">
    <property type="nucleotide sequence ID" value="NZ_JADWYK010000008.1"/>
</dbReference>
<evidence type="ECO:0000313" key="4">
    <source>
        <dbReference type="Proteomes" id="UP000601099"/>
    </source>
</evidence>
<keyword evidence="4" id="KW-1185">Reference proteome</keyword>
<evidence type="ECO:0008006" key="5">
    <source>
        <dbReference type="Google" id="ProtNLM"/>
    </source>
</evidence>